<dbReference type="GO" id="GO:0005886">
    <property type="term" value="C:plasma membrane"/>
    <property type="evidence" value="ECO:0007669"/>
    <property type="project" value="UniProtKB-SubCell"/>
</dbReference>
<dbReference type="GO" id="GO:0022857">
    <property type="term" value="F:transmembrane transporter activity"/>
    <property type="evidence" value="ECO:0007669"/>
    <property type="project" value="InterPro"/>
</dbReference>
<feature type="transmembrane region" description="Helical" evidence="7">
    <location>
        <begin position="298"/>
        <end position="323"/>
    </location>
</feature>
<feature type="transmembrane region" description="Helical" evidence="7">
    <location>
        <begin position="273"/>
        <end position="292"/>
    </location>
</feature>
<feature type="transmembrane region" description="Helical" evidence="7">
    <location>
        <begin position="369"/>
        <end position="388"/>
    </location>
</feature>
<dbReference type="InterPro" id="IPR036259">
    <property type="entry name" value="MFS_trans_sf"/>
</dbReference>
<feature type="transmembrane region" description="Helical" evidence="7">
    <location>
        <begin position="75"/>
        <end position="94"/>
    </location>
</feature>
<accession>A0A916SQK5</accession>
<dbReference type="InterPro" id="IPR020846">
    <property type="entry name" value="MFS_dom"/>
</dbReference>
<dbReference type="PANTHER" id="PTHR23517:SF13">
    <property type="entry name" value="MAJOR FACILITATOR SUPERFAMILY MFS_1"/>
    <property type="match status" value="1"/>
</dbReference>
<evidence type="ECO:0000313" key="10">
    <source>
        <dbReference type="EMBL" id="GGB08474.1"/>
    </source>
</evidence>
<evidence type="ECO:0000313" key="11">
    <source>
        <dbReference type="Proteomes" id="UP000606922"/>
    </source>
</evidence>
<feature type="transmembrane region" description="Helical" evidence="7">
    <location>
        <begin position="210"/>
        <end position="233"/>
    </location>
</feature>
<feature type="transmembrane region" description="Helical" evidence="7">
    <location>
        <begin position="335"/>
        <end position="357"/>
    </location>
</feature>
<evidence type="ECO:0000256" key="2">
    <source>
        <dbReference type="ARBA" id="ARBA00022448"/>
    </source>
</evidence>
<keyword evidence="5 7" id="KW-1133">Transmembrane helix</keyword>
<feature type="transmembrane region" description="Helical" evidence="7">
    <location>
        <begin position="41"/>
        <end position="63"/>
    </location>
</feature>
<dbReference type="EMBL" id="BMGB01000001">
    <property type="protein sequence ID" value="GGB08474.1"/>
    <property type="molecule type" value="Genomic_DNA"/>
</dbReference>
<dbReference type="InterPro" id="IPR050171">
    <property type="entry name" value="MFS_Transporters"/>
</dbReference>
<feature type="transmembrane region" description="Helical" evidence="7">
    <location>
        <begin position="100"/>
        <end position="122"/>
    </location>
</feature>
<evidence type="ECO:0000256" key="7">
    <source>
        <dbReference type="SAM" id="Phobius"/>
    </source>
</evidence>
<evidence type="ECO:0000256" key="6">
    <source>
        <dbReference type="ARBA" id="ARBA00023136"/>
    </source>
</evidence>
<evidence type="ECO:0000256" key="4">
    <source>
        <dbReference type="ARBA" id="ARBA00022692"/>
    </source>
</evidence>
<feature type="chain" id="PRO_5039219392" evidence="8">
    <location>
        <begin position="26"/>
        <end position="401"/>
    </location>
</feature>
<keyword evidence="4 7" id="KW-0812">Transmembrane</keyword>
<comment type="subcellular location">
    <subcellularLocation>
        <location evidence="1">Cell membrane</location>
        <topology evidence="1">Multi-pass membrane protein</topology>
    </subcellularLocation>
</comment>
<dbReference type="PANTHER" id="PTHR23517">
    <property type="entry name" value="RESISTANCE PROTEIN MDTM, PUTATIVE-RELATED-RELATED"/>
    <property type="match status" value="1"/>
</dbReference>
<dbReference type="SUPFAM" id="SSF103473">
    <property type="entry name" value="MFS general substrate transporter"/>
    <property type="match status" value="1"/>
</dbReference>
<comment type="caution">
    <text evidence="10">The sequence shown here is derived from an EMBL/GenBank/DDBJ whole genome shotgun (WGS) entry which is preliminary data.</text>
</comment>
<protein>
    <submittedName>
        <fullName evidence="10">MFS transporter</fullName>
    </submittedName>
</protein>
<sequence>MRTLSRRASFLVAAAIAAIALWTSAAPTVTYPVYAAEWQLPTSATTAIFAVYPIVLVLALAVFGNLSDYIGRRASILIGLLGSFVGVVLFAVAPSVEWLFVGRAFMGLGVAFSLSPATAAIVEFSKPGQGKRAGAITTASTAIGIVLAMLVGGALIEYAPLPTHLNFVVLAAVVAVVAGFAWFLPRHTAAEAQGRWRPRGITVPHGIRRFFLIGAVSVTAAFAVGVIVLSLGADIAQELIQSDNALVNGAVLALNAAAIAVAAIVLRNVRAVNLIMIGAGATVVGLAVMLASSMQHSLALFLVAAVITGVGYSLLFGGGLGIVSTTAPAHHRAGTLSAVYLIAYFFQGATALFLGALATGYDLQLALEIGAGIVTVFSLTALTLAFTLGRGPQPDLTPATA</sequence>
<dbReference type="PROSITE" id="PS50850">
    <property type="entry name" value="MFS"/>
    <property type="match status" value="1"/>
</dbReference>
<dbReference type="Proteomes" id="UP000606922">
    <property type="component" value="Unassembled WGS sequence"/>
</dbReference>
<feature type="transmembrane region" description="Helical" evidence="7">
    <location>
        <begin position="245"/>
        <end position="266"/>
    </location>
</feature>
<reference evidence="10" key="1">
    <citation type="journal article" date="2014" name="Int. J. Syst. Evol. Microbiol.">
        <title>Complete genome sequence of Corynebacterium casei LMG S-19264T (=DSM 44701T), isolated from a smear-ripened cheese.</title>
        <authorList>
            <consortium name="US DOE Joint Genome Institute (JGI-PGF)"/>
            <person name="Walter F."/>
            <person name="Albersmeier A."/>
            <person name="Kalinowski J."/>
            <person name="Ruckert C."/>
        </authorList>
    </citation>
    <scope>NUCLEOTIDE SEQUENCE</scope>
    <source>
        <strain evidence="10">CGMCC 1.12813</strain>
    </source>
</reference>
<evidence type="ECO:0000256" key="3">
    <source>
        <dbReference type="ARBA" id="ARBA00022475"/>
    </source>
</evidence>
<name>A0A916SQK5_9MICO</name>
<keyword evidence="8" id="KW-0732">Signal</keyword>
<organism evidence="10 11">
    <name type="scientific">Conyzicola nivalis</name>
    <dbReference type="NCBI Taxonomy" id="1477021"/>
    <lineage>
        <taxon>Bacteria</taxon>
        <taxon>Bacillati</taxon>
        <taxon>Actinomycetota</taxon>
        <taxon>Actinomycetes</taxon>
        <taxon>Micrococcales</taxon>
        <taxon>Microbacteriaceae</taxon>
        <taxon>Conyzicola</taxon>
    </lineage>
</organism>
<evidence type="ECO:0000256" key="8">
    <source>
        <dbReference type="SAM" id="SignalP"/>
    </source>
</evidence>
<evidence type="ECO:0000256" key="1">
    <source>
        <dbReference type="ARBA" id="ARBA00004651"/>
    </source>
</evidence>
<dbReference type="Pfam" id="PF07690">
    <property type="entry name" value="MFS_1"/>
    <property type="match status" value="1"/>
</dbReference>
<evidence type="ECO:0000256" key="5">
    <source>
        <dbReference type="ARBA" id="ARBA00022989"/>
    </source>
</evidence>
<keyword evidence="3" id="KW-1003">Cell membrane</keyword>
<keyword evidence="6 7" id="KW-0472">Membrane</keyword>
<dbReference type="Gene3D" id="1.20.1250.20">
    <property type="entry name" value="MFS general substrate transporter like domains"/>
    <property type="match status" value="1"/>
</dbReference>
<keyword evidence="2" id="KW-0813">Transport</keyword>
<dbReference type="AlphaFoldDB" id="A0A916SQK5"/>
<dbReference type="RefSeq" id="WP_188510806.1">
    <property type="nucleotide sequence ID" value="NZ_BMGB01000001.1"/>
</dbReference>
<proteinExistence type="predicted"/>
<feature type="transmembrane region" description="Helical" evidence="7">
    <location>
        <begin position="168"/>
        <end position="189"/>
    </location>
</feature>
<keyword evidence="11" id="KW-1185">Reference proteome</keyword>
<reference evidence="10" key="2">
    <citation type="submission" date="2020-09" db="EMBL/GenBank/DDBJ databases">
        <authorList>
            <person name="Sun Q."/>
            <person name="Zhou Y."/>
        </authorList>
    </citation>
    <scope>NUCLEOTIDE SEQUENCE</scope>
    <source>
        <strain evidence="10">CGMCC 1.12813</strain>
    </source>
</reference>
<dbReference type="InterPro" id="IPR011701">
    <property type="entry name" value="MFS"/>
</dbReference>
<feature type="domain" description="Major facilitator superfamily (MFS) profile" evidence="9">
    <location>
        <begin position="1"/>
        <end position="389"/>
    </location>
</feature>
<feature type="signal peptide" evidence="8">
    <location>
        <begin position="1"/>
        <end position="25"/>
    </location>
</feature>
<feature type="transmembrane region" description="Helical" evidence="7">
    <location>
        <begin position="134"/>
        <end position="156"/>
    </location>
</feature>
<gene>
    <name evidence="10" type="ORF">GCM10010979_23770</name>
</gene>
<evidence type="ECO:0000259" key="9">
    <source>
        <dbReference type="PROSITE" id="PS50850"/>
    </source>
</evidence>